<dbReference type="Proteomes" id="UP000377595">
    <property type="component" value="Unassembled WGS sequence"/>
</dbReference>
<evidence type="ECO:0000313" key="3">
    <source>
        <dbReference type="Proteomes" id="UP000377595"/>
    </source>
</evidence>
<dbReference type="AlphaFoldDB" id="A0A5M3XQS0"/>
<dbReference type="Pfam" id="PF13411">
    <property type="entry name" value="MerR_1"/>
    <property type="match status" value="1"/>
</dbReference>
<dbReference type="EMBL" id="BLAF01000027">
    <property type="protein sequence ID" value="GES21951.1"/>
    <property type="molecule type" value="Genomic_DNA"/>
</dbReference>
<evidence type="ECO:0000259" key="1">
    <source>
        <dbReference type="Pfam" id="PF13411"/>
    </source>
</evidence>
<gene>
    <name evidence="2" type="ORF">Aple_048480</name>
</gene>
<sequence>MSETWTIGELAERAAGALGSDARVNGRVRDIPNERLIRWYATIGLLDPPLARRGRVALYGPRHLLQLVAIKRRQAAGRSIADIQIELAGAPDSALQSIALISPYPAEPEHSSPEPEHSSPEPARARFWAAVGERSDPAPPAEPPPVERIPAERPPAARVHGVRIAPGVALVLDAADRAPSDADLVALAAAAQPLLAALSELGLITMNSEGTPS</sequence>
<evidence type="ECO:0000313" key="2">
    <source>
        <dbReference type="EMBL" id="GES21951.1"/>
    </source>
</evidence>
<proteinExistence type="predicted"/>
<dbReference type="OrthoDB" id="3830374at2"/>
<dbReference type="InterPro" id="IPR009061">
    <property type="entry name" value="DNA-bd_dom_put_sf"/>
</dbReference>
<organism evidence="2 3">
    <name type="scientific">Acrocarpospora pleiomorpha</name>
    <dbReference type="NCBI Taxonomy" id="90975"/>
    <lineage>
        <taxon>Bacteria</taxon>
        <taxon>Bacillati</taxon>
        <taxon>Actinomycetota</taxon>
        <taxon>Actinomycetes</taxon>
        <taxon>Streptosporangiales</taxon>
        <taxon>Streptosporangiaceae</taxon>
        <taxon>Acrocarpospora</taxon>
    </lineage>
</organism>
<dbReference type="RefSeq" id="WP_155346922.1">
    <property type="nucleotide sequence ID" value="NZ_BAAAHM010000030.1"/>
</dbReference>
<dbReference type="Gene3D" id="1.10.1660.10">
    <property type="match status" value="1"/>
</dbReference>
<comment type="caution">
    <text evidence="2">The sequence shown here is derived from an EMBL/GenBank/DDBJ whole genome shotgun (WGS) entry which is preliminary data.</text>
</comment>
<dbReference type="GO" id="GO:0003677">
    <property type="term" value="F:DNA binding"/>
    <property type="evidence" value="ECO:0007669"/>
    <property type="project" value="InterPro"/>
</dbReference>
<dbReference type="InterPro" id="IPR000551">
    <property type="entry name" value="MerR-type_HTH_dom"/>
</dbReference>
<feature type="domain" description="HTH merR-type" evidence="1">
    <location>
        <begin position="34"/>
        <end position="87"/>
    </location>
</feature>
<protein>
    <recommendedName>
        <fullName evidence="1">HTH merR-type domain-containing protein</fullName>
    </recommendedName>
</protein>
<accession>A0A5M3XQS0</accession>
<reference evidence="2 3" key="1">
    <citation type="submission" date="2019-10" db="EMBL/GenBank/DDBJ databases">
        <title>Whole genome shotgun sequence of Acrocarpospora pleiomorpha NBRC 16267.</title>
        <authorList>
            <person name="Ichikawa N."/>
            <person name="Kimura A."/>
            <person name="Kitahashi Y."/>
            <person name="Komaki H."/>
            <person name="Oguchi A."/>
        </authorList>
    </citation>
    <scope>NUCLEOTIDE SEQUENCE [LARGE SCALE GENOMIC DNA]</scope>
    <source>
        <strain evidence="2 3">NBRC 16267</strain>
    </source>
</reference>
<name>A0A5M3XQS0_9ACTN</name>
<dbReference type="GO" id="GO:0006355">
    <property type="term" value="P:regulation of DNA-templated transcription"/>
    <property type="evidence" value="ECO:0007669"/>
    <property type="project" value="InterPro"/>
</dbReference>
<dbReference type="SUPFAM" id="SSF46955">
    <property type="entry name" value="Putative DNA-binding domain"/>
    <property type="match status" value="1"/>
</dbReference>
<keyword evidence="3" id="KW-1185">Reference proteome</keyword>